<dbReference type="InterPro" id="IPR028259">
    <property type="entry name" value="AP2-like_int_N"/>
</dbReference>
<dbReference type="Pfam" id="PF14657">
    <property type="entry name" value="Arm-DNA-bind_4"/>
    <property type="match status" value="1"/>
</dbReference>
<protein>
    <recommendedName>
        <fullName evidence="1">AP2-like integrase N-terminal domain-containing protein</fullName>
    </recommendedName>
</protein>
<gene>
    <name evidence="2" type="ORF">BACCIP111895_00265</name>
</gene>
<organism evidence="2 3">
    <name type="scientific">Neobacillus rhizosphaerae</name>
    <dbReference type="NCBI Taxonomy" id="2880965"/>
    <lineage>
        <taxon>Bacteria</taxon>
        <taxon>Bacillati</taxon>
        <taxon>Bacillota</taxon>
        <taxon>Bacilli</taxon>
        <taxon>Bacillales</taxon>
        <taxon>Bacillaceae</taxon>
        <taxon>Neobacillus</taxon>
    </lineage>
</organism>
<comment type="caution">
    <text evidence="2">The sequence shown here is derived from an EMBL/GenBank/DDBJ whole genome shotgun (WGS) entry which is preliminary data.</text>
</comment>
<name>A0ABN8KJA5_9BACI</name>
<dbReference type="EMBL" id="CALBWS010000001">
    <property type="protein sequence ID" value="CAH2713132.1"/>
    <property type="molecule type" value="Genomic_DNA"/>
</dbReference>
<dbReference type="RefSeq" id="WP_248733481.1">
    <property type="nucleotide sequence ID" value="NZ_CALBWS010000001.1"/>
</dbReference>
<evidence type="ECO:0000313" key="2">
    <source>
        <dbReference type="EMBL" id="CAH2713132.1"/>
    </source>
</evidence>
<feature type="domain" description="AP2-like integrase N-terminal" evidence="1">
    <location>
        <begin position="11"/>
        <end position="39"/>
    </location>
</feature>
<reference evidence="2" key="1">
    <citation type="submission" date="2022-04" db="EMBL/GenBank/DDBJ databases">
        <authorList>
            <person name="Criscuolo A."/>
        </authorList>
    </citation>
    <scope>NUCLEOTIDE SEQUENCE</scope>
    <source>
        <strain evidence="2">CIP111895</strain>
    </source>
</reference>
<accession>A0ABN8KJA5</accession>
<sequence>MRGTIKKDGSSWFILFDVGIDPITGKRKQKKKGVFRQKKRPRNI</sequence>
<evidence type="ECO:0000259" key="1">
    <source>
        <dbReference type="Pfam" id="PF14657"/>
    </source>
</evidence>
<evidence type="ECO:0000313" key="3">
    <source>
        <dbReference type="Proteomes" id="UP000838308"/>
    </source>
</evidence>
<keyword evidence="3" id="KW-1185">Reference proteome</keyword>
<proteinExistence type="predicted"/>
<dbReference type="Proteomes" id="UP000838308">
    <property type="component" value="Unassembled WGS sequence"/>
</dbReference>